<gene>
    <name evidence="4" type="ORF">LCGC14_1026690</name>
</gene>
<dbReference type="InterPro" id="IPR002941">
    <property type="entry name" value="DNA_methylase_N4/N6"/>
</dbReference>
<proteinExistence type="predicted"/>
<dbReference type="InterPro" id="IPR029063">
    <property type="entry name" value="SAM-dependent_MTases_sf"/>
</dbReference>
<comment type="caution">
    <text evidence="4">The sequence shown here is derived from an EMBL/GenBank/DDBJ whole genome shotgun (WGS) entry which is preliminary data.</text>
</comment>
<evidence type="ECO:0000259" key="3">
    <source>
        <dbReference type="Pfam" id="PF01555"/>
    </source>
</evidence>
<dbReference type="EMBL" id="LAZR01004139">
    <property type="protein sequence ID" value="KKN11414.1"/>
    <property type="molecule type" value="Genomic_DNA"/>
</dbReference>
<organism evidence="4">
    <name type="scientific">marine sediment metagenome</name>
    <dbReference type="NCBI Taxonomy" id="412755"/>
    <lineage>
        <taxon>unclassified sequences</taxon>
        <taxon>metagenomes</taxon>
        <taxon>ecological metagenomes</taxon>
    </lineage>
</organism>
<dbReference type="SUPFAM" id="SSF53335">
    <property type="entry name" value="S-adenosyl-L-methionine-dependent methyltransferases"/>
    <property type="match status" value="1"/>
</dbReference>
<keyword evidence="1" id="KW-0489">Methyltransferase</keyword>
<dbReference type="GO" id="GO:0008170">
    <property type="term" value="F:N-methyltransferase activity"/>
    <property type="evidence" value="ECO:0007669"/>
    <property type="project" value="InterPro"/>
</dbReference>
<reference evidence="4" key="1">
    <citation type="journal article" date="2015" name="Nature">
        <title>Complex archaea that bridge the gap between prokaryotes and eukaryotes.</title>
        <authorList>
            <person name="Spang A."/>
            <person name="Saw J.H."/>
            <person name="Jorgensen S.L."/>
            <person name="Zaremba-Niedzwiedzka K."/>
            <person name="Martijn J."/>
            <person name="Lind A.E."/>
            <person name="van Eijk R."/>
            <person name="Schleper C."/>
            <person name="Guy L."/>
            <person name="Ettema T.J."/>
        </authorList>
    </citation>
    <scope>NUCLEOTIDE SEQUENCE</scope>
</reference>
<dbReference type="PRINTS" id="PR00508">
    <property type="entry name" value="S21N4MTFRASE"/>
</dbReference>
<evidence type="ECO:0000313" key="4">
    <source>
        <dbReference type="EMBL" id="KKN11414.1"/>
    </source>
</evidence>
<evidence type="ECO:0000256" key="2">
    <source>
        <dbReference type="ARBA" id="ARBA00022679"/>
    </source>
</evidence>
<dbReference type="InterPro" id="IPR001091">
    <property type="entry name" value="RM_Methyltransferase"/>
</dbReference>
<dbReference type="Pfam" id="PF01555">
    <property type="entry name" value="N6_N4_Mtase"/>
    <property type="match status" value="1"/>
</dbReference>
<dbReference type="Gene3D" id="3.40.50.150">
    <property type="entry name" value="Vaccinia Virus protein VP39"/>
    <property type="match status" value="1"/>
</dbReference>
<dbReference type="AlphaFoldDB" id="A0A0F9N0E4"/>
<protein>
    <recommendedName>
        <fullName evidence="3">DNA methylase N-4/N-6 domain-containing protein</fullName>
    </recommendedName>
</protein>
<evidence type="ECO:0000256" key="1">
    <source>
        <dbReference type="ARBA" id="ARBA00022603"/>
    </source>
</evidence>
<dbReference type="GO" id="GO:0032259">
    <property type="term" value="P:methylation"/>
    <property type="evidence" value="ECO:0007669"/>
    <property type="project" value="UniProtKB-KW"/>
</dbReference>
<dbReference type="GO" id="GO:0003677">
    <property type="term" value="F:DNA binding"/>
    <property type="evidence" value="ECO:0007669"/>
    <property type="project" value="InterPro"/>
</dbReference>
<accession>A0A0F9N0E4</accession>
<name>A0A0F9N0E4_9ZZZZ</name>
<sequence>MKDYKSDYEPLIYGWFHNRNWNGPQNETDIWDFRRDKPSDYAHPTQKPVELPAKAINNSSKTGNSILDLFGGSGSTLIACEQLNRKCYMMEIDPFYCSVIIERWEKLTGNKAKKV</sequence>
<keyword evidence="2" id="KW-0808">Transferase</keyword>
<feature type="domain" description="DNA methylase N-4/N-6" evidence="3">
    <location>
        <begin position="23"/>
        <end position="101"/>
    </location>
</feature>